<feature type="domain" description="Carbamoyltransferase C-terminal" evidence="3">
    <location>
        <begin position="377"/>
        <end position="545"/>
    </location>
</feature>
<evidence type="ECO:0000256" key="1">
    <source>
        <dbReference type="ARBA" id="ARBA00006129"/>
    </source>
</evidence>
<dbReference type="Gene3D" id="3.90.870.20">
    <property type="entry name" value="Carbamoyltransferase, C-terminal domain"/>
    <property type="match status" value="1"/>
</dbReference>
<dbReference type="PANTHER" id="PTHR34847:SF1">
    <property type="entry name" value="NODULATION PROTEIN U"/>
    <property type="match status" value="1"/>
</dbReference>
<accession>A0ABW1PE08</accession>
<dbReference type="InterPro" id="IPR051338">
    <property type="entry name" value="NodU/CmcH_Carbamoyltrnsfr"/>
</dbReference>
<dbReference type="Pfam" id="PF02543">
    <property type="entry name" value="Carbam_trans_N"/>
    <property type="match status" value="1"/>
</dbReference>
<organism evidence="4 5">
    <name type="scientific">Saccharothrix lopnurensis</name>
    <dbReference type="NCBI Taxonomy" id="1670621"/>
    <lineage>
        <taxon>Bacteria</taxon>
        <taxon>Bacillati</taxon>
        <taxon>Actinomycetota</taxon>
        <taxon>Actinomycetes</taxon>
        <taxon>Pseudonocardiales</taxon>
        <taxon>Pseudonocardiaceae</taxon>
        <taxon>Saccharothrix</taxon>
    </lineage>
</organism>
<dbReference type="PANTHER" id="PTHR34847">
    <property type="entry name" value="NODULATION PROTEIN U"/>
    <property type="match status" value="1"/>
</dbReference>
<dbReference type="InterPro" id="IPR003696">
    <property type="entry name" value="Carbtransf_dom"/>
</dbReference>
<evidence type="ECO:0000313" key="4">
    <source>
        <dbReference type="EMBL" id="MFC6093389.1"/>
    </source>
</evidence>
<proteinExistence type="inferred from homology"/>
<evidence type="ECO:0000259" key="2">
    <source>
        <dbReference type="Pfam" id="PF02543"/>
    </source>
</evidence>
<keyword evidence="5" id="KW-1185">Reference proteome</keyword>
<dbReference type="Pfam" id="PF16861">
    <property type="entry name" value="Carbam_trans_C"/>
    <property type="match status" value="1"/>
</dbReference>
<comment type="similarity">
    <text evidence="1">Belongs to the NodU/CmcH family.</text>
</comment>
<dbReference type="Gene3D" id="3.30.420.40">
    <property type="match status" value="1"/>
</dbReference>
<dbReference type="RefSeq" id="WP_380640551.1">
    <property type="nucleotide sequence ID" value="NZ_JBHSQO010000043.1"/>
</dbReference>
<reference evidence="5" key="1">
    <citation type="journal article" date="2019" name="Int. J. Syst. Evol. Microbiol.">
        <title>The Global Catalogue of Microorganisms (GCM) 10K type strain sequencing project: providing services to taxonomists for standard genome sequencing and annotation.</title>
        <authorList>
            <consortium name="The Broad Institute Genomics Platform"/>
            <consortium name="The Broad Institute Genome Sequencing Center for Infectious Disease"/>
            <person name="Wu L."/>
            <person name="Ma J."/>
        </authorList>
    </citation>
    <scope>NUCLEOTIDE SEQUENCE [LARGE SCALE GENOMIC DNA]</scope>
    <source>
        <strain evidence="5">CGMCC 4.7246</strain>
    </source>
</reference>
<evidence type="ECO:0000259" key="3">
    <source>
        <dbReference type="Pfam" id="PF16861"/>
    </source>
</evidence>
<gene>
    <name evidence="4" type="ORF">ACFP3R_29310</name>
</gene>
<sequence length="551" mass="60141">MTPPVVHGHASTWHDGGIALLTPEGEIVALASERVGERYKHHWNSGLAYHHLRGIDRYSRSFGGDDDHYIDNSVGLVPCDHHLYHAASTFFGSGYDEAAVLVLDGQGESGGHLATTSIWHGVGPDLRLVEELNPSSGPFAAESIGHFYTAVGALAGMRELYAEGKTMALAAYGRPSPLLDLLREHAGTLPDGTYRVAPGFVRAVLANTLGREFFGWGSATPEDQALWDGFVAARGAPPGNARHAVTRADMDTAYAGQVILEEIVLGLAERARRLTGSTRLCLAGGVALNCVVNGRVARQSAFDQVFVVPAPGDDGQAIGKVLLEVKRRRLPVDTTMRTAYYGPRYPTSMVDRALDAVRSRVRSARLDQDDLLAEVVDRLERGEVVGWYRGRSELGPRALGHRSILADPRQPEVRDHVNSVIKEREWFRPLAPVVVEERAHEFFELDRPSPLMTFAVPVRPAARAVIPAVTHVDGTARVQTVSAEQDEVCHRLLCRFADRTGVPVLLNTSFNRRDEPLVETPADAVAAFLAMPLDALVLEDHLVTKQHPPVR</sequence>
<dbReference type="InterPro" id="IPR038152">
    <property type="entry name" value="Carbam_trans_C_sf"/>
</dbReference>
<dbReference type="CDD" id="cd24098">
    <property type="entry name" value="ASKHA_NBD_TobZ_N"/>
    <property type="match status" value="1"/>
</dbReference>
<dbReference type="Proteomes" id="UP001596220">
    <property type="component" value="Unassembled WGS sequence"/>
</dbReference>
<protein>
    <submittedName>
        <fullName evidence="4">Carbamoyltransferase</fullName>
    </submittedName>
</protein>
<dbReference type="EMBL" id="JBHSQO010000043">
    <property type="protein sequence ID" value="MFC6093389.1"/>
    <property type="molecule type" value="Genomic_DNA"/>
</dbReference>
<dbReference type="InterPro" id="IPR031730">
    <property type="entry name" value="Carbam_trans_C"/>
</dbReference>
<comment type="caution">
    <text evidence="4">The sequence shown here is derived from an EMBL/GenBank/DDBJ whole genome shotgun (WGS) entry which is preliminary data.</text>
</comment>
<evidence type="ECO:0000313" key="5">
    <source>
        <dbReference type="Proteomes" id="UP001596220"/>
    </source>
</evidence>
<name>A0ABW1PE08_9PSEU</name>
<feature type="domain" description="Carbamoyltransferase" evidence="2">
    <location>
        <begin position="79"/>
        <end position="319"/>
    </location>
</feature>